<proteinExistence type="predicted"/>
<dbReference type="InterPro" id="IPR018060">
    <property type="entry name" value="HTH_AraC"/>
</dbReference>
<dbReference type="PROSITE" id="PS01124">
    <property type="entry name" value="HTH_ARAC_FAMILY_2"/>
    <property type="match status" value="1"/>
</dbReference>
<evidence type="ECO:0000256" key="1">
    <source>
        <dbReference type="ARBA" id="ARBA00023015"/>
    </source>
</evidence>
<dbReference type="AlphaFoldDB" id="A0A6N4XW14"/>
<dbReference type="SUPFAM" id="SSF46689">
    <property type="entry name" value="Homeodomain-like"/>
    <property type="match status" value="1"/>
</dbReference>
<reference evidence="5 6" key="1">
    <citation type="submission" date="2020-01" db="EMBL/GenBank/DDBJ databases">
        <authorList>
            <person name="Rodrigo-Torres L."/>
            <person name="Arahal R. D."/>
            <person name="Lucena T."/>
        </authorList>
    </citation>
    <scope>NUCLEOTIDE SEQUENCE [LARGE SCALE GENOMIC DNA]</scope>
    <source>
        <strain evidence="5 6">CECT 9393</strain>
    </source>
</reference>
<evidence type="ECO:0000313" key="5">
    <source>
        <dbReference type="EMBL" id="CAA7389930.1"/>
    </source>
</evidence>
<dbReference type="SMART" id="SM00342">
    <property type="entry name" value="HTH_ARAC"/>
    <property type="match status" value="1"/>
</dbReference>
<keyword evidence="2" id="KW-0238">DNA-binding</keyword>
<dbReference type="PANTHER" id="PTHR43280">
    <property type="entry name" value="ARAC-FAMILY TRANSCRIPTIONAL REGULATOR"/>
    <property type="match status" value="1"/>
</dbReference>
<dbReference type="Pfam" id="PF12833">
    <property type="entry name" value="HTH_18"/>
    <property type="match status" value="1"/>
</dbReference>
<dbReference type="Gene3D" id="1.10.10.60">
    <property type="entry name" value="Homeodomain-like"/>
    <property type="match status" value="1"/>
</dbReference>
<feature type="domain" description="HTH araC/xylS-type" evidence="4">
    <location>
        <begin position="212"/>
        <end position="322"/>
    </location>
</feature>
<gene>
    <name evidence="5" type="primary">rhaS_1</name>
    <name evidence="5" type="ORF">CHRY9393_02226</name>
</gene>
<dbReference type="Proteomes" id="UP000445309">
    <property type="component" value="Unassembled WGS sequence"/>
</dbReference>
<organism evidence="5 6">
    <name type="scientific">Chryseobacterium fistulae</name>
    <dbReference type="NCBI Taxonomy" id="2675058"/>
    <lineage>
        <taxon>Bacteria</taxon>
        <taxon>Pseudomonadati</taxon>
        <taxon>Bacteroidota</taxon>
        <taxon>Flavobacteriia</taxon>
        <taxon>Flavobacteriales</taxon>
        <taxon>Weeksellaceae</taxon>
        <taxon>Chryseobacterium group</taxon>
        <taxon>Chryseobacterium</taxon>
    </lineage>
</organism>
<evidence type="ECO:0000256" key="3">
    <source>
        <dbReference type="ARBA" id="ARBA00023163"/>
    </source>
</evidence>
<keyword evidence="6" id="KW-1185">Reference proteome</keyword>
<dbReference type="PRINTS" id="PR00032">
    <property type="entry name" value="HTHARAC"/>
</dbReference>
<sequence length="324" mass="37478">MIKKTFTFVIYKVFVKYLTYSKMDRSETIEEYYAKHPFLKSFDVAKSNSHFNIIPIAKQHQMENGGSVTFGRRDFFKICIISGKSKIHYADKSFEILEHGLLFTNPQIPYEWEVIGGLQEGFTCIFTESFFEGFGDIKKYPVFQLGGYPVYELTQEEHKSLTQIFLQMQEENTSTFEFKNDVLKNLVFQLIHLALKIRPSTSLSLEKNNAAKRITTLFMSLLENQFPIRNSLEGLSLRKASDYSSQMSIHVNHLNKSVKEITSETTSEIISKRILKEAKILLKHSSWTISEISYSLGFKGPAHFSSFFKKQTQISPSQFKNLEL</sequence>
<dbReference type="InterPro" id="IPR009057">
    <property type="entry name" value="Homeodomain-like_sf"/>
</dbReference>
<dbReference type="GO" id="GO:0043565">
    <property type="term" value="F:sequence-specific DNA binding"/>
    <property type="evidence" value="ECO:0007669"/>
    <property type="project" value="InterPro"/>
</dbReference>
<evidence type="ECO:0000259" key="4">
    <source>
        <dbReference type="PROSITE" id="PS01124"/>
    </source>
</evidence>
<dbReference type="GO" id="GO:0003700">
    <property type="term" value="F:DNA-binding transcription factor activity"/>
    <property type="evidence" value="ECO:0007669"/>
    <property type="project" value="InterPro"/>
</dbReference>
<protein>
    <submittedName>
        <fullName evidence="5">HTH-type transcriptional activator RhaS</fullName>
    </submittedName>
</protein>
<accession>A0A6N4XW14</accession>
<evidence type="ECO:0000313" key="6">
    <source>
        <dbReference type="Proteomes" id="UP000445309"/>
    </source>
</evidence>
<keyword evidence="3" id="KW-0804">Transcription</keyword>
<dbReference type="InterPro" id="IPR020449">
    <property type="entry name" value="Tscrpt_reg_AraC-type_HTH"/>
</dbReference>
<evidence type="ECO:0000256" key="2">
    <source>
        <dbReference type="ARBA" id="ARBA00023125"/>
    </source>
</evidence>
<name>A0A6N4XW14_9FLAO</name>
<keyword evidence="1" id="KW-0805">Transcription regulation</keyword>
<dbReference type="PANTHER" id="PTHR43280:SF32">
    <property type="entry name" value="TRANSCRIPTIONAL REGULATORY PROTEIN"/>
    <property type="match status" value="1"/>
</dbReference>
<dbReference type="EMBL" id="CACVBY010000051">
    <property type="protein sequence ID" value="CAA7389930.1"/>
    <property type="molecule type" value="Genomic_DNA"/>
</dbReference>